<dbReference type="Proteomes" id="UP000007093">
    <property type="component" value="Chromosome"/>
</dbReference>
<dbReference type="KEGG" id="ain:Acin_0617"/>
<dbReference type="PROSITE" id="PS51078">
    <property type="entry name" value="ICLR_ED"/>
    <property type="match status" value="1"/>
</dbReference>
<dbReference type="GeneID" id="92878084"/>
<dbReference type="FunCoup" id="G4Q463">
    <property type="interactions" value="50"/>
</dbReference>
<reference evidence="6 7" key="1">
    <citation type="journal article" date="2011" name="J. Bacteriol.">
        <title>Complete genome sequence of Acidaminococcus intestini RYC-MR95, a Gram-negative bacterium from the phylum Firmicutes.</title>
        <authorList>
            <person name="D'Auria G."/>
            <person name="Galan J.C."/>
            <person name="Rodriguez-Alcayna M."/>
            <person name="Moya A."/>
            <person name="Baquero F."/>
            <person name="Latorre A."/>
        </authorList>
    </citation>
    <scope>NUCLEOTIDE SEQUENCE [LARGE SCALE GENOMIC DNA]</scope>
    <source>
        <strain evidence="6 7">RyC-MR95</strain>
    </source>
</reference>
<evidence type="ECO:0000256" key="1">
    <source>
        <dbReference type="ARBA" id="ARBA00023015"/>
    </source>
</evidence>
<accession>G4Q463</accession>
<protein>
    <submittedName>
        <fullName evidence="6">Transcriptional regulator</fullName>
    </submittedName>
</protein>
<dbReference type="Pfam" id="PF01614">
    <property type="entry name" value="IclR_C"/>
    <property type="match status" value="1"/>
</dbReference>
<dbReference type="InterPro" id="IPR036390">
    <property type="entry name" value="WH_DNA-bd_sf"/>
</dbReference>
<dbReference type="SUPFAM" id="SSF55781">
    <property type="entry name" value="GAF domain-like"/>
    <property type="match status" value="1"/>
</dbReference>
<evidence type="ECO:0000313" key="7">
    <source>
        <dbReference type="Proteomes" id="UP000007093"/>
    </source>
</evidence>
<evidence type="ECO:0000256" key="3">
    <source>
        <dbReference type="ARBA" id="ARBA00023163"/>
    </source>
</evidence>
<dbReference type="Gene3D" id="1.10.10.10">
    <property type="entry name" value="Winged helix-like DNA-binding domain superfamily/Winged helix DNA-binding domain"/>
    <property type="match status" value="1"/>
</dbReference>
<name>G4Q463_ACIIR</name>
<feature type="domain" description="HTH iclR-type" evidence="4">
    <location>
        <begin position="12"/>
        <end position="72"/>
    </location>
</feature>
<dbReference type="InParanoid" id="G4Q463"/>
<dbReference type="STRING" id="568816.Acin_0617"/>
<dbReference type="InterPro" id="IPR014757">
    <property type="entry name" value="Tscrpt_reg_IclR_C"/>
</dbReference>
<dbReference type="InterPro" id="IPR005471">
    <property type="entry name" value="Tscrpt_reg_IclR_N"/>
</dbReference>
<keyword evidence="7" id="KW-1185">Reference proteome</keyword>
<evidence type="ECO:0000259" key="4">
    <source>
        <dbReference type="PROSITE" id="PS51077"/>
    </source>
</evidence>
<dbReference type="AlphaFoldDB" id="G4Q463"/>
<dbReference type="SMART" id="SM00346">
    <property type="entry name" value="HTH_ICLR"/>
    <property type="match status" value="1"/>
</dbReference>
<sequence>MNTSEPKEPSFITILGRAFTIMEELLKSDKPLGVSELARLTGIPKANTFRIMKTLEELKAVSPKEDGYILGSKMIELGAGAKHNDEFMLVAKPYLQKLSKTCEETVNLGIMFQDYVLFIHTELAEQRSLVASLPPVTPLYCCSVGKIFLAYQTNKELEHYFKVHHPIKRTINTRTTKEALLQESEKIRRDGIAHDHEEYDYGLSCIAAPIFLGENLAAGISLSGPTSRLQYKGYAFLEKELKATAEALSKEATLKKVVLPDLS</sequence>
<dbReference type="InterPro" id="IPR029016">
    <property type="entry name" value="GAF-like_dom_sf"/>
</dbReference>
<organism evidence="6 7">
    <name type="scientific">Acidaminococcus intestini (strain RyC-MR95)</name>
    <dbReference type="NCBI Taxonomy" id="568816"/>
    <lineage>
        <taxon>Bacteria</taxon>
        <taxon>Bacillati</taxon>
        <taxon>Bacillota</taxon>
        <taxon>Negativicutes</taxon>
        <taxon>Acidaminococcales</taxon>
        <taxon>Acidaminococcaceae</taxon>
        <taxon>Acidaminococcus</taxon>
    </lineage>
</organism>
<dbReference type="InterPro" id="IPR036388">
    <property type="entry name" value="WH-like_DNA-bd_sf"/>
</dbReference>
<dbReference type="PROSITE" id="PS51077">
    <property type="entry name" value="HTH_ICLR"/>
    <property type="match status" value="1"/>
</dbReference>
<dbReference type="GO" id="GO:0045892">
    <property type="term" value="P:negative regulation of DNA-templated transcription"/>
    <property type="evidence" value="ECO:0007669"/>
    <property type="project" value="TreeGrafter"/>
</dbReference>
<dbReference type="HOGENOM" id="CLU_062618_6_0_9"/>
<dbReference type="PANTHER" id="PTHR30136">
    <property type="entry name" value="HELIX-TURN-HELIX TRANSCRIPTIONAL REGULATOR, ICLR FAMILY"/>
    <property type="match status" value="1"/>
</dbReference>
<dbReference type="GO" id="GO:0003700">
    <property type="term" value="F:DNA-binding transcription factor activity"/>
    <property type="evidence" value="ECO:0007669"/>
    <property type="project" value="TreeGrafter"/>
</dbReference>
<dbReference type="Pfam" id="PF09339">
    <property type="entry name" value="HTH_IclR"/>
    <property type="match status" value="1"/>
</dbReference>
<gene>
    <name evidence="6" type="ordered locus">Acin_0617</name>
</gene>
<dbReference type="PANTHER" id="PTHR30136:SF19">
    <property type="entry name" value="DNA-BINDING TRANSCRIPTIONAL REPRESSOR YIAJ"/>
    <property type="match status" value="1"/>
</dbReference>
<dbReference type="SUPFAM" id="SSF46785">
    <property type="entry name" value="Winged helix' DNA-binding domain"/>
    <property type="match status" value="1"/>
</dbReference>
<dbReference type="GO" id="GO:0003677">
    <property type="term" value="F:DNA binding"/>
    <property type="evidence" value="ECO:0007669"/>
    <property type="project" value="UniProtKB-KW"/>
</dbReference>
<evidence type="ECO:0000256" key="2">
    <source>
        <dbReference type="ARBA" id="ARBA00023125"/>
    </source>
</evidence>
<dbReference type="InterPro" id="IPR050707">
    <property type="entry name" value="HTH_MetabolicPath_Reg"/>
</dbReference>
<dbReference type="RefSeq" id="WP_014128239.1">
    <property type="nucleotide sequence ID" value="NC_016077.1"/>
</dbReference>
<evidence type="ECO:0000313" key="6">
    <source>
        <dbReference type="EMBL" id="AEQ21857.1"/>
    </source>
</evidence>
<keyword evidence="2" id="KW-0238">DNA-binding</keyword>
<evidence type="ECO:0000259" key="5">
    <source>
        <dbReference type="PROSITE" id="PS51078"/>
    </source>
</evidence>
<dbReference type="EMBL" id="CP003058">
    <property type="protein sequence ID" value="AEQ21857.1"/>
    <property type="molecule type" value="Genomic_DNA"/>
</dbReference>
<keyword evidence="1" id="KW-0805">Transcription regulation</keyword>
<dbReference type="eggNOG" id="COG1414">
    <property type="taxonomic scope" value="Bacteria"/>
</dbReference>
<dbReference type="Gene3D" id="3.30.450.40">
    <property type="match status" value="1"/>
</dbReference>
<keyword evidence="3" id="KW-0804">Transcription</keyword>
<feature type="domain" description="IclR-ED" evidence="5">
    <location>
        <begin position="73"/>
        <end position="254"/>
    </location>
</feature>
<proteinExistence type="predicted"/>
<dbReference type="PATRIC" id="fig|568816.4.peg.599"/>